<sequence length="97" mass="10970">MDIQKTKEQIMPIIRKHNISKAALFGSIVTGKMHKNSDIDLLVEVPNSMSLFDFIGIKIELEEKLNKKVDLVEYKGIKPALKNSILAGQLLIYPIHI</sequence>
<comment type="caution">
    <text evidence="9">The sequence shown here is derived from an EMBL/GenBank/DDBJ whole genome shotgun (WGS) entry which is preliminary data.</text>
</comment>
<proteinExistence type="predicted"/>
<evidence type="ECO:0000259" key="8">
    <source>
        <dbReference type="Pfam" id="PF18765"/>
    </source>
</evidence>
<dbReference type="EMBL" id="PFLF01000065">
    <property type="protein sequence ID" value="PIY68968.1"/>
    <property type="molecule type" value="Genomic_DNA"/>
</dbReference>
<keyword evidence="3" id="KW-0548">Nucleotidyltransferase</keyword>
<evidence type="ECO:0000256" key="1">
    <source>
        <dbReference type="ARBA" id="ARBA00001946"/>
    </source>
</evidence>
<protein>
    <recommendedName>
        <fullName evidence="8">Polymerase beta nucleotidyltransferase domain-containing protein</fullName>
    </recommendedName>
</protein>
<keyword evidence="6" id="KW-0067">ATP-binding</keyword>
<evidence type="ECO:0000313" key="10">
    <source>
        <dbReference type="Proteomes" id="UP000230108"/>
    </source>
</evidence>
<evidence type="ECO:0000256" key="7">
    <source>
        <dbReference type="ARBA" id="ARBA00022842"/>
    </source>
</evidence>
<dbReference type="PANTHER" id="PTHR33571:SF12">
    <property type="entry name" value="BSL3053 PROTEIN"/>
    <property type="match status" value="1"/>
</dbReference>
<feature type="domain" description="Polymerase beta nucleotidyltransferase" evidence="8">
    <location>
        <begin position="8"/>
        <end position="93"/>
    </location>
</feature>
<evidence type="ECO:0000256" key="3">
    <source>
        <dbReference type="ARBA" id="ARBA00022695"/>
    </source>
</evidence>
<comment type="cofactor">
    <cofactor evidence="1">
        <name>Mg(2+)</name>
        <dbReference type="ChEBI" id="CHEBI:18420"/>
    </cofactor>
</comment>
<evidence type="ECO:0000256" key="5">
    <source>
        <dbReference type="ARBA" id="ARBA00022741"/>
    </source>
</evidence>
<evidence type="ECO:0000256" key="2">
    <source>
        <dbReference type="ARBA" id="ARBA00022679"/>
    </source>
</evidence>
<dbReference type="GO" id="GO:0016779">
    <property type="term" value="F:nucleotidyltransferase activity"/>
    <property type="evidence" value="ECO:0007669"/>
    <property type="project" value="UniProtKB-KW"/>
</dbReference>
<evidence type="ECO:0000256" key="6">
    <source>
        <dbReference type="ARBA" id="ARBA00022840"/>
    </source>
</evidence>
<keyword evidence="4" id="KW-0479">Metal-binding</keyword>
<dbReference type="Proteomes" id="UP000230108">
    <property type="component" value="Unassembled WGS sequence"/>
</dbReference>
<keyword evidence="2" id="KW-0808">Transferase</keyword>
<dbReference type="InterPro" id="IPR052038">
    <property type="entry name" value="Type-VII_TA_antitoxin"/>
</dbReference>
<dbReference type="InterPro" id="IPR041633">
    <property type="entry name" value="Polbeta"/>
</dbReference>
<keyword evidence="7" id="KW-0460">Magnesium</keyword>
<reference evidence="10" key="1">
    <citation type="submission" date="2017-09" db="EMBL/GenBank/DDBJ databases">
        <title>Depth-based differentiation of microbial function through sediment-hosted aquifers and enrichment of novel symbionts in the deep terrestrial subsurface.</title>
        <authorList>
            <person name="Probst A.J."/>
            <person name="Ladd B."/>
            <person name="Jarett J.K."/>
            <person name="Geller-Mcgrath D.E."/>
            <person name="Sieber C.M.K."/>
            <person name="Emerson J.B."/>
            <person name="Anantharaman K."/>
            <person name="Thomas B.C."/>
            <person name="Malmstrom R."/>
            <person name="Stieglmeier M."/>
            <person name="Klingl A."/>
            <person name="Woyke T."/>
            <person name="Ryan C.M."/>
            <person name="Banfield J.F."/>
        </authorList>
    </citation>
    <scope>NUCLEOTIDE SEQUENCE [LARGE SCALE GENOMIC DNA]</scope>
</reference>
<dbReference type="Gene3D" id="3.30.460.10">
    <property type="entry name" value="Beta Polymerase, domain 2"/>
    <property type="match status" value="1"/>
</dbReference>
<name>A0A2M7QDN0_9BACT</name>
<dbReference type="AlphaFoldDB" id="A0A2M7QDN0"/>
<accession>A0A2M7QDN0</accession>
<evidence type="ECO:0000313" key="9">
    <source>
        <dbReference type="EMBL" id="PIY68968.1"/>
    </source>
</evidence>
<gene>
    <name evidence="9" type="ORF">COY90_03130</name>
</gene>
<dbReference type="PANTHER" id="PTHR33571">
    <property type="entry name" value="SSL8005 PROTEIN"/>
    <property type="match status" value="1"/>
</dbReference>
<dbReference type="Pfam" id="PF18765">
    <property type="entry name" value="Polbeta"/>
    <property type="match status" value="1"/>
</dbReference>
<dbReference type="CDD" id="cd05403">
    <property type="entry name" value="NT_KNTase_like"/>
    <property type="match status" value="1"/>
</dbReference>
<dbReference type="GO" id="GO:0005524">
    <property type="term" value="F:ATP binding"/>
    <property type="evidence" value="ECO:0007669"/>
    <property type="project" value="UniProtKB-KW"/>
</dbReference>
<organism evidence="9 10">
    <name type="scientific">Candidatus Roizmanbacteria bacterium CG_4_10_14_0_8_um_filter_39_9</name>
    <dbReference type="NCBI Taxonomy" id="1974829"/>
    <lineage>
        <taxon>Bacteria</taxon>
        <taxon>Candidatus Roizmaniibacteriota</taxon>
    </lineage>
</organism>
<dbReference type="GO" id="GO:0046872">
    <property type="term" value="F:metal ion binding"/>
    <property type="evidence" value="ECO:0007669"/>
    <property type="project" value="UniProtKB-KW"/>
</dbReference>
<dbReference type="InterPro" id="IPR043519">
    <property type="entry name" value="NT_sf"/>
</dbReference>
<keyword evidence="5" id="KW-0547">Nucleotide-binding</keyword>
<dbReference type="SUPFAM" id="SSF81301">
    <property type="entry name" value="Nucleotidyltransferase"/>
    <property type="match status" value="1"/>
</dbReference>
<evidence type="ECO:0000256" key="4">
    <source>
        <dbReference type="ARBA" id="ARBA00022723"/>
    </source>
</evidence>